<comment type="caution">
    <text evidence="3">The sequence shown here is derived from an EMBL/GenBank/DDBJ whole genome shotgun (WGS) entry which is preliminary data.</text>
</comment>
<evidence type="ECO:0000259" key="1">
    <source>
        <dbReference type="Pfam" id="PF03551"/>
    </source>
</evidence>
<organism evidence="3 4">
    <name type="scientific">Kitasatospora phosalacinea</name>
    <dbReference type="NCBI Taxonomy" id="2065"/>
    <lineage>
        <taxon>Bacteria</taxon>
        <taxon>Bacillati</taxon>
        <taxon>Actinomycetota</taxon>
        <taxon>Actinomycetes</taxon>
        <taxon>Kitasatosporales</taxon>
        <taxon>Streptomycetaceae</taxon>
        <taxon>Kitasatospora</taxon>
    </lineage>
</organism>
<dbReference type="Pfam" id="PF03551">
    <property type="entry name" value="PadR"/>
    <property type="match status" value="1"/>
</dbReference>
<reference evidence="3 4" key="1">
    <citation type="submission" date="2024-09" db="EMBL/GenBank/DDBJ databases">
        <title>The Natural Products Discovery Center: Release of the First 8490 Sequenced Strains for Exploring Actinobacteria Biosynthetic Diversity.</title>
        <authorList>
            <person name="Kalkreuter E."/>
            <person name="Kautsar S.A."/>
            <person name="Yang D."/>
            <person name="Bader C.D."/>
            <person name="Teijaro C.N."/>
            <person name="Fluegel L."/>
            <person name="Davis C.M."/>
            <person name="Simpson J.R."/>
            <person name="Lauterbach L."/>
            <person name="Steele A.D."/>
            <person name="Gui C."/>
            <person name="Meng S."/>
            <person name="Li G."/>
            <person name="Viehrig K."/>
            <person name="Ye F."/>
            <person name="Su P."/>
            <person name="Kiefer A.F."/>
            <person name="Nichols A."/>
            <person name="Cepeda A.J."/>
            <person name="Yan W."/>
            <person name="Fan B."/>
            <person name="Jiang Y."/>
            <person name="Adhikari A."/>
            <person name="Zheng C.-J."/>
            <person name="Schuster L."/>
            <person name="Cowan T.M."/>
            <person name="Smanski M.J."/>
            <person name="Chevrette M.G."/>
            <person name="De Carvalho L.P.S."/>
            <person name="Shen B."/>
        </authorList>
    </citation>
    <scope>NUCLEOTIDE SEQUENCE [LARGE SCALE GENOMIC DNA]</scope>
    <source>
        <strain evidence="3 4">NPDC058753</strain>
    </source>
</reference>
<dbReference type="InterPro" id="IPR036388">
    <property type="entry name" value="WH-like_DNA-bd_sf"/>
</dbReference>
<name>A0ABW6GVM1_9ACTN</name>
<feature type="domain" description="Transcription regulator PadR N-terminal" evidence="1">
    <location>
        <begin position="7"/>
        <end position="79"/>
    </location>
</feature>
<sequence length="183" mass="20297">MSLPHAILTALLEKPSSGLELTRRFDRSIGFFWSATHQQIYRELGRLERAGLVRASGPGAGRGQRKEYAVLPDGRAELARWAALPQDPKPVRDPLLLRLRAAAVLGLDGLEGELARHRELHRAQLAEYLEIERRDFPPGAAAGENRLQHLVLRGGIQLESFWLAWLDEALGETVEGAAAEGRE</sequence>
<dbReference type="InterPro" id="IPR036390">
    <property type="entry name" value="WH_DNA-bd_sf"/>
</dbReference>
<dbReference type="Gene3D" id="1.10.10.10">
    <property type="entry name" value="Winged helix-like DNA-binding domain superfamily/Winged helix DNA-binding domain"/>
    <property type="match status" value="1"/>
</dbReference>
<dbReference type="EMBL" id="JBHYPX010000096">
    <property type="protein sequence ID" value="MFE1356619.1"/>
    <property type="molecule type" value="Genomic_DNA"/>
</dbReference>
<evidence type="ECO:0000313" key="3">
    <source>
        <dbReference type="EMBL" id="MFE1356619.1"/>
    </source>
</evidence>
<dbReference type="PANTHER" id="PTHR43252">
    <property type="entry name" value="TRANSCRIPTIONAL REGULATOR YQJI"/>
    <property type="match status" value="1"/>
</dbReference>
<dbReference type="RefSeq" id="WP_380324381.1">
    <property type="nucleotide sequence ID" value="NZ_JBHYPW010000025.1"/>
</dbReference>
<dbReference type="Proteomes" id="UP001599542">
    <property type="component" value="Unassembled WGS sequence"/>
</dbReference>
<feature type="domain" description="Transcription regulator PadR C-terminal" evidence="2">
    <location>
        <begin position="91"/>
        <end position="171"/>
    </location>
</feature>
<accession>A0ABW6GVM1</accession>
<evidence type="ECO:0000259" key="2">
    <source>
        <dbReference type="Pfam" id="PF10400"/>
    </source>
</evidence>
<dbReference type="InterPro" id="IPR005149">
    <property type="entry name" value="Tscrpt_reg_PadR_N"/>
</dbReference>
<protein>
    <submittedName>
        <fullName evidence="3">PadR family transcriptional regulator</fullName>
    </submittedName>
</protein>
<proteinExistence type="predicted"/>
<dbReference type="Pfam" id="PF10400">
    <property type="entry name" value="Vir_act_alpha_C"/>
    <property type="match status" value="1"/>
</dbReference>
<gene>
    <name evidence="3" type="ORF">ACFW6T_32070</name>
</gene>
<dbReference type="SUPFAM" id="SSF46785">
    <property type="entry name" value="Winged helix' DNA-binding domain"/>
    <property type="match status" value="1"/>
</dbReference>
<dbReference type="Gene3D" id="6.10.140.190">
    <property type="match status" value="1"/>
</dbReference>
<dbReference type="PANTHER" id="PTHR43252:SF4">
    <property type="entry name" value="TRANSCRIPTIONAL REGULATORY PROTEIN"/>
    <property type="match status" value="1"/>
</dbReference>
<evidence type="ECO:0000313" key="4">
    <source>
        <dbReference type="Proteomes" id="UP001599542"/>
    </source>
</evidence>
<dbReference type="InterPro" id="IPR018309">
    <property type="entry name" value="Tscrpt_reg_PadR_C"/>
</dbReference>
<keyword evidence="4" id="KW-1185">Reference proteome</keyword>